<dbReference type="GO" id="GO:0005886">
    <property type="term" value="C:plasma membrane"/>
    <property type="evidence" value="ECO:0007669"/>
    <property type="project" value="UniProtKB-SubCell"/>
</dbReference>
<evidence type="ECO:0000256" key="4">
    <source>
        <dbReference type="ARBA" id="ARBA00022475"/>
    </source>
</evidence>
<evidence type="ECO:0000256" key="7">
    <source>
        <dbReference type="ARBA" id="ARBA00023136"/>
    </source>
</evidence>
<dbReference type="KEGG" id="chya:V22_28940"/>
<feature type="transmembrane region" description="Helical" evidence="9">
    <location>
        <begin position="15"/>
        <end position="39"/>
    </location>
</feature>
<keyword evidence="6 9" id="KW-1133">Transmembrane helix</keyword>
<dbReference type="GO" id="GO:0009306">
    <property type="term" value="P:protein secretion"/>
    <property type="evidence" value="ECO:0007669"/>
    <property type="project" value="InterPro"/>
</dbReference>
<dbReference type="PRINTS" id="PR00952">
    <property type="entry name" value="TYPE3IMQPROT"/>
</dbReference>
<keyword evidence="11" id="KW-1185">Reference proteome</keyword>
<keyword evidence="10" id="KW-0969">Cilium</keyword>
<feature type="transmembrane region" description="Helical" evidence="9">
    <location>
        <begin position="51"/>
        <end position="70"/>
    </location>
</feature>
<keyword evidence="7 9" id="KW-0472">Membrane</keyword>
<name>A0A517TB99_9PLAN</name>
<evidence type="ECO:0000256" key="2">
    <source>
        <dbReference type="ARBA" id="ARBA00006156"/>
    </source>
</evidence>
<dbReference type="Pfam" id="PF01313">
    <property type="entry name" value="Bac_export_3"/>
    <property type="match status" value="1"/>
</dbReference>
<dbReference type="GO" id="GO:0044780">
    <property type="term" value="P:bacterial-type flagellum assembly"/>
    <property type="evidence" value="ECO:0007669"/>
    <property type="project" value="InterPro"/>
</dbReference>
<dbReference type="NCBIfam" id="TIGR01402">
    <property type="entry name" value="fliQ"/>
    <property type="match status" value="1"/>
</dbReference>
<keyword evidence="8 9" id="KW-0975">Bacterial flagellum</keyword>
<evidence type="ECO:0000256" key="9">
    <source>
        <dbReference type="RuleBase" id="RU364090"/>
    </source>
</evidence>
<dbReference type="OrthoDB" id="9806440at2"/>
<proteinExistence type="inferred from homology"/>
<evidence type="ECO:0000256" key="8">
    <source>
        <dbReference type="ARBA" id="ARBA00023143"/>
    </source>
</evidence>
<keyword evidence="10" id="KW-0282">Flagellum</keyword>
<keyword evidence="4 9" id="KW-1003">Cell membrane</keyword>
<evidence type="ECO:0000256" key="6">
    <source>
        <dbReference type="ARBA" id="ARBA00022989"/>
    </source>
</evidence>
<sequence length="90" mass="9885">MTIEQAVELARDAMILTLMLGLPVMIAAVVVGLLISILQAVTQLQDQTLSFVPKIVAMLLVMLYTFPWALGQSISYATELFHNIPIIITN</sequence>
<keyword evidence="5 9" id="KW-0812">Transmembrane</keyword>
<dbReference type="RefSeq" id="WP_145263886.1">
    <property type="nucleotide sequence ID" value="NZ_CP036316.1"/>
</dbReference>
<comment type="subcellular location">
    <subcellularLocation>
        <location evidence="1 9">Cell membrane</location>
        <topology evidence="1">Multi-pass membrane protein</topology>
    </subcellularLocation>
    <subcellularLocation>
        <location evidence="9">Bacterial flagellum basal body</location>
    </subcellularLocation>
</comment>
<dbReference type="PANTHER" id="PTHR34040">
    <property type="entry name" value="FLAGELLAR BIOSYNTHETIC PROTEIN FLIQ"/>
    <property type="match status" value="1"/>
</dbReference>
<dbReference type="InterPro" id="IPR006305">
    <property type="entry name" value="FliQ"/>
</dbReference>
<organism evidence="10 11">
    <name type="scientific">Calycomorphotria hydatis</name>
    <dbReference type="NCBI Taxonomy" id="2528027"/>
    <lineage>
        <taxon>Bacteria</taxon>
        <taxon>Pseudomonadati</taxon>
        <taxon>Planctomycetota</taxon>
        <taxon>Planctomycetia</taxon>
        <taxon>Planctomycetales</taxon>
        <taxon>Planctomycetaceae</taxon>
        <taxon>Calycomorphotria</taxon>
    </lineage>
</organism>
<comment type="similarity">
    <text evidence="2 9">Belongs to the FliQ/MopD/SpaQ family.</text>
</comment>
<dbReference type="AlphaFoldDB" id="A0A517TB99"/>
<dbReference type="InterPro" id="IPR002191">
    <property type="entry name" value="Bac_export_3"/>
</dbReference>
<gene>
    <name evidence="9 10" type="primary">fliQ</name>
    <name evidence="10" type="ORF">V22_28940</name>
</gene>
<accession>A0A517TB99</accession>
<dbReference type="Proteomes" id="UP000319976">
    <property type="component" value="Chromosome"/>
</dbReference>
<evidence type="ECO:0000256" key="3">
    <source>
        <dbReference type="ARBA" id="ARBA00021718"/>
    </source>
</evidence>
<dbReference type="PIRSF" id="PIRSF004669">
    <property type="entry name" value="FliQ"/>
    <property type="match status" value="1"/>
</dbReference>
<evidence type="ECO:0000256" key="5">
    <source>
        <dbReference type="ARBA" id="ARBA00022692"/>
    </source>
</evidence>
<dbReference type="GO" id="GO:0009425">
    <property type="term" value="C:bacterial-type flagellum basal body"/>
    <property type="evidence" value="ECO:0007669"/>
    <property type="project" value="UniProtKB-SubCell"/>
</dbReference>
<dbReference type="EMBL" id="CP036316">
    <property type="protein sequence ID" value="QDT65635.1"/>
    <property type="molecule type" value="Genomic_DNA"/>
</dbReference>
<comment type="function">
    <text evidence="9">Role in flagellar biosynthesis.</text>
</comment>
<keyword evidence="10" id="KW-0966">Cell projection</keyword>
<dbReference type="PANTHER" id="PTHR34040:SF2">
    <property type="entry name" value="FLAGELLAR BIOSYNTHETIC PROTEIN FLIQ"/>
    <property type="match status" value="1"/>
</dbReference>
<protein>
    <recommendedName>
        <fullName evidence="3 9">Flagellar biosynthetic protein FliQ</fullName>
    </recommendedName>
</protein>
<evidence type="ECO:0000256" key="1">
    <source>
        <dbReference type="ARBA" id="ARBA00004651"/>
    </source>
</evidence>
<evidence type="ECO:0000313" key="11">
    <source>
        <dbReference type="Proteomes" id="UP000319976"/>
    </source>
</evidence>
<evidence type="ECO:0000313" key="10">
    <source>
        <dbReference type="EMBL" id="QDT65635.1"/>
    </source>
</evidence>
<reference evidence="10 11" key="1">
    <citation type="submission" date="2019-02" db="EMBL/GenBank/DDBJ databases">
        <title>Deep-cultivation of Planctomycetes and their phenomic and genomic characterization uncovers novel biology.</title>
        <authorList>
            <person name="Wiegand S."/>
            <person name="Jogler M."/>
            <person name="Boedeker C."/>
            <person name="Pinto D."/>
            <person name="Vollmers J."/>
            <person name="Rivas-Marin E."/>
            <person name="Kohn T."/>
            <person name="Peeters S.H."/>
            <person name="Heuer A."/>
            <person name="Rast P."/>
            <person name="Oberbeckmann S."/>
            <person name="Bunk B."/>
            <person name="Jeske O."/>
            <person name="Meyerdierks A."/>
            <person name="Storesund J.E."/>
            <person name="Kallscheuer N."/>
            <person name="Luecker S."/>
            <person name="Lage O.M."/>
            <person name="Pohl T."/>
            <person name="Merkel B.J."/>
            <person name="Hornburger P."/>
            <person name="Mueller R.-W."/>
            <person name="Bruemmer F."/>
            <person name="Labrenz M."/>
            <person name="Spormann A.M."/>
            <person name="Op den Camp H."/>
            <person name="Overmann J."/>
            <person name="Amann R."/>
            <person name="Jetten M.S.M."/>
            <person name="Mascher T."/>
            <person name="Medema M.H."/>
            <person name="Devos D.P."/>
            <person name="Kaster A.-K."/>
            <person name="Ovreas L."/>
            <person name="Rohde M."/>
            <person name="Galperin M.Y."/>
            <person name="Jogler C."/>
        </authorList>
    </citation>
    <scope>NUCLEOTIDE SEQUENCE [LARGE SCALE GENOMIC DNA]</scope>
    <source>
        <strain evidence="10 11">V22</strain>
    </source>
</reference>